<accession>A0A0J7XZF4</accession>
<comment type="caution">
    <text evidence="2">The sequence shown here is derived from an EMBL/GenBank/DDBJ whole genome shotgun (WGS) entry which is preliminary data.</text>
</comment>
<dbReference type="Proteomes" id="UP000052268">
    <property type="component" value="Unassembled WGS sequence"/>
</dbReference>
<gene>
    <name evidence="2" type="ORF">V474_13245</name>
</gene>
<dbReference type="EMBL" id="JACU01000004">
    <property type="protein sequence ID" value="KMS56588.1"/>
    <property type="molecule type" value="Genomic_DNA"/>
</dbReference>
<evidence type="ECO:0000313" key="3">
    <source>
        <dbReference type="Proteomes" id="UP000052268"/>
    </source>
</evidence>
<feature type="signal peptide" evidence="1">
    <location>
        <begin position="1"/>
        <end position="20"/>
    </location>
</feature>
<name>A0A0J7XZF4_9SPHN</name>
<dbReference type="AlphaFoldDB" id="A0A0J7XZF4"/>
<reference evidence="2 3" key="1">
    <citation type="journal article" date="2015" name="G3 (Bethesda)">
        <title>Insights into Ongoing Evolution of the Hexachlorocyclohexane Catabolic Pathway from Comparative Genomics of Ten Sphingomonadaceae Strains.</title>
        <authorList>
            <person name="Pearce S.L."/>
            <person name="Oakeshott J.G."/>
            <person name="Pandey G."/>
        </authorList>
    </citation>
    <scope>NUCLEOTIDE SEQUENCE [LARGE SCALE GENOMIC DNA]</scope>
    <source>
        <strain evidence="2 3">LL02</strain>
    </source>
</reference>
<evidence type="ECO:0000256" key="1">
    <source>
        <dbReference type="SAM" id="SignalP"/>
    </source>
</evidence>
<keyword evidence="3" id="KW-1185">Reference proteome</keyword>
<proteinExistence type="predicted"/>
<protein>
    <submittedName>
        <fullName evidence="2">Uncharacterized protein</fullName>
    </submittedName>
</protein>
<feature type="chain" id="PRO_5005291703" evidence="1">
    <location>
        <begin position="21"/>
        <end position="41"/>
    </location>
</feature>
<dbReference type="RefSeq" id="WP_269085129.1">
    <property type="nucleotide sequence ID" value="NZ_KQ130453.1"/>
</dbReference>
<organism evidence="2 3">
    <name type="scientific">Novosphingobium barchaimii LL02</name>
    <dbReference type="NCBI Taxonomy" id="1114963"/>
    <lineage>
        <taxon>Bacteria</taxon>
        <taxon>Pseudomonadati</taxon>
        <taxon>Pseudomonadota</taxon>
        <taxon>Alphaproteobacteria</taxon>
        <taxon>Sphingomonadales</taxon>
        <taxon>Sphingomonadaceae</taxon>
        <taxon>Novosphingobium</taxon>
    </lineage>
</organism>
<keyword evidence="1" id="KW-0732">Signal</keyword>
<evidence type="ECO:0000313" key="2">
    <source>
        <dbReference type="EMBL" id="KMS56588.1"/>
    </source>
</evidence>
<sequence>MRILLTIAAASACIVLPACNCNPERSATDTTADGPAANGTS</sequence>
<dbReference type="PATRIC" id="fig|1114963.3.peg.1454"/>